<evidence type="ECO:0000313" key="3">
    <source>
        <dbReference type="EMBL" id="PTN09302.1"/>
    </source>
</evidence>
<evidence type="ECO:0000259" key="2">
    <source>
        <dbReference type="Pfam" id="PF13020"/>
    </source>
</evidence>
<accession>A0A2T5C3E3</accession>
<reference evidence="3 4" key="1">
    <citation type="submission" date="2018-04" db="EMBL/GenBank/DDBJ databases">
        <title>Genomic Encyclopedia of Archaeal and Bacterial Type Strains, Phase II (KMG-II): from individual species to whole genera.</title>
        <authorList>
            <person name="Goeker M."/>
        </authorList>
    </citation>
    <scope>NUCLEOTIDE SEQUENCE [LARGE SCALE GENOMIC DNA]</scope>
    <source>
        <strain evidence="3 4">DSM 28823</strain>
    </source>
</reference>
<dbReference type="EMBL" id="QAAD01000005">
    <property type="protein sequence ID" value="PTN09302.1"/>
    <property type="molecule type" value="Genomic_DNA"/>
</dbReference>
<dbReference type="InterPro" id="IPR024975">
    <property type="entry name" value="NOV_C"/>
</dbReference>
<proteinExistence type="predicted"/>
<dbReference type="SUPFAM" id="SSF55874">
    <property type="entry name" value="ATPase domain of HSP90 chaperone/DNA topoisomerase II/histidine kinase"/>
    <property type="match status" value="1"/>
</dbReference>
<feature type="coiled-coil region" evidence="1">
    <location>
        <begin position="1066"/>
        <end position="1100"/>
    </location>
</feature>
<gene>
    <name evidence="3" type="ORF">C8N47_105143</name>
</gene>
<dbReference type="AlphaFoldDB" id="A0A2T5C3E3"/>
<dbReference type="NCBIfam" id="NF047352">
    <property type="entry name" value="P_loop_sacsin"/>
    <property type="match status" value="1"/>
</dbReference>
<keyword evidence="4" id="KW-1185">Reference proteome</keyword>
<sequence>MTKTIIQQPPSVQGAFEDLLNKMYISNVRNRLRQLNEPTDNDSKRWVWELIQNAKDSIVGDPTRDSVDVKIVVRDNEVKFKHNGSPFTGKALLGLLYKYSDGKTNNSESTGRFGTGFLTTHTLSKVVSIEGDVFVDDEKTRTNGFSATMYRDGLDEQELLDGVNKMKKSMVYTAEGNDWTCYTYHLQTQKNENALDLGLVNFEENIAQTMLFCKELKSVELDNNGALTKIERQPFVQLEDGLYSTTFIIRGENEYVRTFIHTSFKKYDEYLTARFKTERYARLTMAIEVDNEGNLVENSDSPSHFCVLPLVGSENHVMPFYLNSPDFEPDSERESLILIGDEIMADKGVISEGGINRLLLSQSVELFERMVRFFSSNNYKKLYLLAKGLKNTPKVERNFNKKWFEENMIAPYREVLKRYAIVETNNGLQKLFTNDKPYIMIPKDSSLDDQNAIYELAADLIPEILPQKEDADNWATFAWKECGLFKVDDLCEFVSNKENTNSLSLSCGKYEWLNKLLLFIKEKDESLLKEYELIPNRNGNFVSLNNEAFAEGVDLSDYSVEVLKELGEDIKPILLDTNINSISLPVKIDANRIAAIIDDQAKKIIGEKEVSIGEKIKRLKPLINTIPADTSLFSDEFIQKQKLIYKFTEDLFAEISFNETSNNEILEQAWRSAHKWLITQLMKAVSDLKNLDSLPASIENKVAWINNFIAFVIKEIKEGELDEYAIIPNQNGAFCKKSALKRDNNIPEAFKSEEAEGFNIQLKKNLLHKGIDAITLPSEINIDSLIEIINKRFDETLEFPNKCDRLSFAIFLLHFLPVDEASVLYKTQRSLLDIIRTYYYQRSADFSVKYVDCLNEGIWVKATNKVIFNVTSHIEGKENITGLTNFLCMSGKSFDKGDTIIFLNDVFEFLYNSKISTERRIVPNQNGTFANQKDLFFDERIPEELKDILTLVDPKNDYRNILAESSLCDAIKPVHQKTVADIADVIDKRIDELYKTPSNWENKGFIEAIEKLMIEWFPKNRFTAKECFKLIYKKKETIEMNVLWSLEERQRMQRARSIPAEVMDKFIEHQGNVESIVEENKKLEEKVRELESKITDNGTNEILSEFPDLNADRIRELLKLEERVKGWSGTSDYLPANEMEEKRNYENGYKGEAYIYGQLMKSGQYKNIVWPNKSEVPTHFEITDHEGNQYYINDERNGYDIVAETEDGRKVFIEVKSTRTLLADADKIALPISRREWQFVNKINGNDKYCLARVFDVENSPQGHYLSMMGIGVTKL</sequence>
<organism evidence="3 4">
    <name type="scientific">Mangrovibacterium marinum</name>
    <dbReference type="NCBI Taxonomy" id="1639118"/>
    <lineage>
        <taxon>Bacteria</taxon>
        <taxon>Pseudomonadati</taxon>
        <taxon>Bacteroidota</taxon>
        <taxon>Bacteroidia</taxon>
        <taxon>Marinilabiliales</taxon>
        <taxon>Prolixibacteraceae</taxon>
        <taxon>Mangrovibacterium</taxon>
    </lineage>
</organism>
<name>A0A2T5C3E3_9BACT</name>
<evidence type="ECO:0000256" key="1">
    <source>
        <dbReference type="SAM" id="Coils"/>
    </source>
</evidence>
<dbReference type="Pfam" id="PF13020">
    <property type="entry name" value="NOV_C"/>
    <property type="match status" value="1"/>
</dbReference>
<dbReference type="Proteomes" id="UP000243525">
    <property type="component" value="Unassembled WGS sequence"/>
</dbReference>
<feature type="domain" description="Protein NO VEIN C-terminal" evidence="2">
    <location>
        <begin position="1195"/>
        <end position="1265"/>
    </location>
</feature>
<dbReference type="RefSeq" id="WP_107821709.1">
    <property type="nucleotide sequence ID" value="NZ_QAAD01000005.1"/>
</dbReference>
<dbReference type="OrthoDB" id="7069425at2"/>
<comment type="caution">
    <text evidence="3">The sequence shown here is derived from an EMBL/GenBank/DDBJ whole genome shotgun (WGS) entry which is preliminary data.</text>
</comment>
<protein>
    <submittedName>
        <fullName evidence="3">Uncharacterized protein DUF3883</fullName>
    </submittedName>
</protein>
<dbReference type="InterPro" id="IPR036890">
    <property type="entry name" value="HATPase_C_sf"/>
</dbReference>
<keyword evidence="1" id="KW-0175">Coiled coil</keyword>
<evidence type="ECO:0000313" key="4">
    <source>
        <dbReference type="Proteomes" id="UP000243525"/>
    </source>
</evidence>